<dbReference type="AlphaFoldDB" id="A0A7S1F244"/>
<accession>A0A7S1F244</accession>
<sequence>MVSTISFIVRFICSFASVCVVKGGFLDQKVSAWSELNASLGCGDFHAVDLKAVGEILIPMWVTMPMNAQGQVEIRTLRYLAQRYFSHTSSLRLRGFGPSDMVTGSSWDVEELSRRVPDFGTSGFNINKFTLEEAVVYVAALQQVMFDAGGAVLDRVLLEQREAIDQSLEKRDLLKVLDKYVLHWMGGDAFDGECFHPPGEQRNVCFEVPLKHELEGLVRAQVKALEFTRHYDLVTSGRSMMEQRFSPNDAHVIAGHITKNFAWFYESDCAHMKESLVALDEGRTGRIPLSIFYGASDYFGESEGYLDAQGVLDYSTQEAQVIIPNYLQAASNCIVATSQYQICCLNSCERVLEDIELEVRKPQATVEELLFIVGNMTDPSSLEEDEVVVGDELTQRLREVSVAHGGNVKLHSRLFAQWLHFVFPRECPFPHKSGSVSTASAMEYDGVVEIHRDDKIGIVAAANSSESLDQSATAFDFRSQWDGEEEFLAEYSANGSNVKRDVMLFVGGLLLLLVGGIGFHRQKGVGGIFATTGTRSHWV</sequence>
<feature type="signal peptide" evidence="2">
    <location>
        <begin position="1"/>
        <end position="23"/>
    </location>
</feature>
<gene>
    <name evidence="3" type="ORF">NSCI0253_LOCUS13650</name>
</gene>
<keyword evidence="1" id="KW-1133">Transmembrane helix</keyword>
<protein>
    <submittedName>
        <fullName evidence="3">Uncharacterized protein</fullName>
    </submittedName>
</protein>
<organism evidence="3">
    <name type="scientific">Noctiluca scintillans</name>
    <name type="common">Sea sparkle</name>
    <name type="synonym">Red tide dinoflagellate</name>
    <dbReference type="NCBI Taxonomy" id="2966"/>
    <lineage>
        <taxon>Eukaryota</taxon>
        <taxon>Sar</taxon>
        <taxon>Alveolata</taxon>
        <taxon>Dinophyceae</taxon>
        <taxon>Noctilucales</taxon>
        <taxon>Noctilucaceae</taxon>
        <taxon>Noctiluca</taxon>
    </lineage>
</organism>
<name>A0A7S1F244_NOCSC</name>
<reference evidence="3" key="1">
    <citation type="submission" date="2021-01" db="EMBL/GenBank/DDBJ databases">
        <authorList>
            <person name="Corre E."/>
            <person name="Pelletier E."/>
            <person name="Niang G."/>
            <person name="Scheremetjew M."/>
            <person name="Finn R."/>
            <person name="Kale V."/>
            <person name="Holt S."/>
            <person name="Cochrane G."/>
            <person name="Meng A."/>
            <person name="Brown T."/>
            <person name="Cohen L."/>
        </authorList>
    </citation>
    <scope>NUCLEOTIDE SEQUENCE</scope>
</reference>
<evidence type="ECO:0000256" key="2">
    <source>
        <dbReference type="SAM" id="SignalP"/>
    </source>
</evidence>
<evidence type="ECO:0000256" key="1">
    <source>
        <dbReference type="SAM" id="Phobius"/>
    </source>
</evidence>
<dbReference type="EMBL" id="HBFQ01019467">
    <property type="protein sequence ID" value="CAD8839302.1"/>
    <property type="molecule type" value="Transcribed_RNA"/>
</dbReference>
<proteinExistence type="predicted"/>
<feature type="transmembrane region" description="Helical" evidence="1">
    <location>
        <begin position="502"/>
        <end position="519"/>
    </location>
</feature>
<feature type="chain" id="PRO_5030794380" evidence="2">
    <location>
        <begin position="24"/>
        <end position="539"/>
    </location>
</feature>
<keyword evidence="1" id="KW-0472">Membrane</keyword>
<evidence type="ECO:0000313" key="3">
    <source>
        <dbReference type="EMBL" id="CAD8839302.1"/>
    </source>
</evidence>
<keyword evidence="2" id="KW-0732">Signal</keyword>
<keyword evidence="1" id="KW-0812">Transmembrane</keyword>